<evidence type="ECO:0000259" key="1">
    <source>
        <dbReference type="Pfam" id="PF24137"/>
    </source>
</evidence>
<proteinExistence type="predicted"/>
<feature type="domain" description="AsqO/PenF-like C-terminal" evidence="2">
    <location>
        <begin position="253"/>
        <end position="383"/>
    </location>
</feature>
<dbReference type="InterPro" id="IPR056402">
    <property type="entry name" value="DA_N"/>
</dbReference>
<protein>
    <recommendedName>
        <fullName evidence="5">Hydroxyneurosporene synthase</fullName>
    </recommendedName>
</protein>
<organism evidence="3 4">
    <name type="scientific">Lentinula lateritia</name>
    <dbReference type="NCBI Taxonomy" id="40482"/>
    <lineage>
        <taxon>Eukaryota</taxon>
        <taxon>Fungi</taxon>
        <taxon>Dikarya</taxon>
        <taxon>Basidiomycota</taxon>
        <taxon>Agaricomycotina</taxon>
        <taxon>Agaricomycetes</taxon>
        <taxon>Agaricomycetidae</taxon>
        <taxon>Agaricales</taxon>
        <taxon>Marasmiineae</taxon>
        <taxon>Omphalotaceae</taxon>
        <taxon>Lentinula</taxon>
    </lineage>
</organism>
<feature type="domain" description="Diels-Alderase N-terminal" evidence="1">
    <location>
        <begin position="101"/>
        <end position="244"/>
    </location>
</feature>
<name>A0A9W9AZG4_9AGAR</name>
<gene>
    <name evidence="3" type="ORF">C8J55DRAFT_418707</name>
</gene>
<dbReference type="Proteomes" id="UP001150238">
    <property type="component" value="Unassembled WGS sequence"/>
</dbReference>
<reference evidence="3" key="2">
    <citation type="journal article" date="2023" name="Proc. Natl. Acad. Sci. U.S.A.">
        <title>A global phylogenomic analysis of the shiitake genus Lentinula.</title>
        <authorList>
            <person name="Sierra-Patev S."/>
            <person name="Min B."/>
            <person name="Naranjo-Ortiz M."/>
            <person name="Looney B."/>
            <person name="Konkel Z."/>
            <person name="Slot J.C."/>
            <person name="Sakamoto Y."/>
            <person name="Steenwyk J.L."/>
            <person name="Rokas A."/>
            <person name="Carro J."/>
            <person name="Camarero S."/>
            <person name="Ferreira P."/>
            <person name="Molpeceres G."/>
            <person name="Ruiz-Duenas F.J."/>
            <person name="Serrano A."/>
            <person name="Henrissat B."/>
            <person name="Drula E."/>
            <person name="Hughes K.W."/>
            <person name="Mata J.L."/>
            <person name="Ishikawa N.K."/>
            <person name="Vargas-Isla R."/>
            <person name="Ushijima S."/>
            <person name="Smith C.A."/>
            <person name="Donoghue J."/>
            <person name="Ahrendt S."/>
            <person name="Andreopoulos W."/>
            <person name="He G."/>
            <person name="LaButti K."/>
            <person name="Lipzen A."/>
            <person name="Ng V."/>
            <person name="Riley R."/>
            <person name="Sandor L."/>
            <person name="Barry K."/>
            <person name="Martinez A.T."/>
            <person name="Xiao Y."/>
            <person name="Gibbons J.G."/>
            <person name="Terashima K."/>
            <person name="Grigoriev I.V."/>
            <person name="Hibbett D."/>
        </authorList>
    </citation>
    <scope>NUCLEOTIDE SEQUENCE</scope>
    <source>
        <strain evidence="3">Sp2 HRB7682 ss15</strain>
    </source>
</reference>
<sequence length="392" mass="42448">MFLFKKIAHSLSVASGWHFITANPNINQFFAIAVLSNFAHAVSFDGQYIQPNLTNTAVEWWWGSAVGASQSPGTPGPVLQFLFYQGYSILADFNHSSLPEYYITINGFFSNGNNFSLTVPATSGNISEGNNNSVTGTWGTVGAFQISSDLKTMAVTFDAPDAPYGISGSMNFTSNRANHYGCNVTDSPYFDVVKPVKTLNDAEQVLFNQLGWAVAIPGGTVNVDVRINGTRLQFTGNGYHDQNWMPLALNEFISSWYFGFAEVGPYTLSYVSAAPLDSSIVFNTGYLATDNAVLQNQCSVDGSKTTDISIIRPTGEMAGAEGTIAPSGWTLNYIIDDGTEFEFLIVPTGVNPDIAIYQRWTGLISGGKKGEESYEGVATFEWLNPGLNVYPA</sequence>
<dbReference type="AlphaFoldDB" id="A0A9W9AZG4"/>
<dbReference type="Pfam" id="PF24137">
    <property type="entry name" value="DA_N"/>
    <property type="match status" value="1"/>
</dbReference>
<dbReference type="InterPro" id="IPR057722">
    <property type="entry name" value="AsqO/PenF-like_C"/>
</dbReference>
<evidence type="ECO:0008006" key="5">
    <source>
        <dbReference type="Google" id="ProtNLM"/>
    </source>
</evidence>
<comment type="caution">
    <text evidence="3">The sequence shown here is derived from an EMBL/GenBank/DDBJ whole genome shotgun (WGS) entry which is preliminary data.</text>
</comment>
<dbReference type="Pfam" id="PF25581">
    <property type="entry name" value="AsqO_C"/>
    <property type="match status" value="1"/>
</dbReference>
<evidence type="ECO:0000313" key="4">
    <source>
        <dbReference type="Proteomes" id="UP001150238"/>
    </source>
</evidence>
<evidence type="ECO:0000313" key="3">
    <source>
        <dbReference type="EMBL" id="KAJ4492852.1"/>
    </source>
</evidence>
<accession>A0A9W9AZG4</accession>
<evidence type="ECO:0000259" key="2">
    <source>
        <dbReference type="Pfam" id="PF25581"/>
    </source>
</evidence>
<dbReference type="EMBL" id="JANVFS010000004">
    <property type="protein sequence ID" value="KAJ4492852.1"/>
    <property type="molecule type" value="Genomic_DNA"/>
</dbReference>
<reference evidence="3" key="1">
    <citation type="submission" date="2022-08" db="EMBL/GenBank/DDBJ databases">
        <authorList>
            <consortium name="DOE Joint Genome Institute"/>
            <person name="Min B."/>
            <person name="Riley R."/>
            <person name="Sierra-Patev S."/>
            <person name="Naranjo-Ortiz M."/>
            <person name="Looney B."/>
            <person name="Konkel Z."/>
            <person name="Slot J.C."/>
            <person name="Sakamoto Y."/>
            <person name="Steenwyk J.L."/>
            <person name="Rokas A."/>
            <person name="Carro J."/>
            <person name="Camarero S."/>
            <person name="Ferreira P."/>
            <person name="Molpeceres G."/>
            <person name="Ruiz-Duenas F.J."/>
            <person name="Serrano A."/>
            <person name="Henrissat B."/>
            <person name="Drula E."/>
            <person name="Hughes K.W."/>
            <person name="Mata J.L."/>
            <person name="Ishikawa N.K."/>
            <person name="Vargas-Isla R."/>
            <person name="Ushijima S."/>
            <person name="Smith C.A."/>
            <person name="Ahrendt S."/>
            <person name="Andreopoulos W."/>
            <person name="He G."/>
            <person name="Labutti K."/>
            <person name="Lipzen A."/>
            <person name="Ng V."/>
            <person name="Sandor L."/>
            <person name="Barry K."/>
            <person name="Martinez A.T."/>
            <person name="Xiao Y."/>
            <person name="Gibbons J.G."/>
            <person name="Terashima K."/>
            <person name="Hibbett D.S."/>
            <person name="Grigoriev I.V."/>
        </authorList>
    </citation>
    <scope>NUCLEOTIDE SEQUENCE</scope>
    <source>
        <strain evidence="3">Sp2 HRB7682 ss15</strain>
    </source>
</reference>
<dbReference type="SUPFAM" id="SSF159245">
    <property type="entry name" value="AttH-like"/>
    <property type="match status" value="1"/>
</dbReference>